<name>A0A6J5S5W6_9CAUD</name>
<sequence>MSFLDGYETVNQKVIRLHATYPTNRIETSIIDWNPEKGYILIECRIYRHYEDEKPAAIDYAHGMVGAYNVQMKRWYVEDTVSSAIGRCASVVLGTETKPSRESMQQVEVMPKAFIEDDPWSKPFGEDGFHTASSAIDDIKAKLGGELIAEAPVCSHGHRIWKEKAKDKPGKDWGGYFCVEKTKATQCTPLWYVLASDGQWKPQV</sequence>
<proteinExistence type="predicted"/>
<organism evidence="1">
    <name type="scientific">uncultured Caudovirales phage</name>
    <dbReference type="NCBI Taxonomy" id="2100421"/>
    <lineage>
        <taxon>Viruses</taxon>
        <taxon>Duplodnaviria</taxon>
        <taxon>Heunggongvirae</taxon>
        <taxon>Uroviricota</taxon>
        <taxon>Caudoviricetes</taxon>
        <taxon>Peduoviridae</taxon>
        <taxon>Maltschvirus</taxon>
        <taxon>Maltschvirus maltsch</taxon>
    </lineage>
</organism>
<accession>A0A6J5S5W6</accession>
<dbReference type="EMBL" id="LR797332">
    <property type="protein sequence ID" value="CAB4203895.1"/>
    <property type="molecule type" value="Genomic_DNA"/>
</dbReference>
<protein>
    <submittedName>
        <fullName evidence="1">Uncharacterized protein</fullName>
    </submittedName>
</protein>
<gene>
    <name evidence="1" type="ORF">UFOVP1396_5</name>
</gene>
<reference evidence="1" key="1">
    <citation type="submission" date="2020-05" db="EMBL/GenBank/DDBJ databases">
        <authorList>
            <person name="Chiriac C."/>
            <person name="Salcher M."/>
            <person name="Ghai R."/>
            <person name="Kavagutti S V."/>
        </authorList>
    </citation>
    <scope>NUCLEOTIDE SEQUENCE</scope>
</reference>
<evidence type="ECO:0000313" key="1">
    <source>
        <dbReference type="EMBL" id="CAB4203895.1"/>
    </source>
</evidence>